<dbReference type="GO" id="GO:0030983">
    <property type="term" value="F:mismatched DNA binding"/>
    <property type="evidence" value="ECO:0007669"/>
    <property type="project" value="InterPro"/>
</dbReference>
<evidence type="ECO:0000259" key="11">
    <source>
        <dbReference type="PROSITE" id="PS00486"/>
    </source>
</evidence>
<dbReference type="Pfam" id="PF00488">
    <property type="entry name" value="MutS_V"/>
    <property type="match status" value="1"/>
</dbReference>
<dbReference type="InterPro" id="IPR027417">
    <property type="entry name" value="P-loop_NTPase"/>
</dbReference>
<dbReference type="PANTHER" id="PTHR11361:SF34">
    <property type="entry name" value="DNA MISMATCH REPAIR PROTEIN MSH1, MITOCHONDRIAL"/>
    <property type="match status" value="1"/>
</dbReference>
<keyword evidence="3 9" id="KW-0547">Nucleotide-binding</keyword>
<evidence type="ECO:0000256" key="10">
    <source>
        <dbReference type="RuleBase" id="RU003756"/>
    </source>
</evidence>
<dbReference type="GO" id="GO:0006298">
    <property type="term" value="P:mismatch repair"/>
    <property type="evidence" value="ECO:0007669"/>
    <property type="project" value="UniProtKB-UniRule"/>
</dbReference>
<dbReference type="Pfam" id="PF01624">
    <property type="entry name" value="MutS_I"/>
    <property type="match status" value="1"/>
</dbReference>
<evidence type="ECO:0000256" key="8">
    <source>
        <dbReference type="ARBA" id="ARBA00024647"/>
    </source>
</evidence>
<dbReference type="GO" id="GO:0005829">
    <property type="term" value="C:cytosol"/>
    <property type="evidence" value="ECO:0007669"/>
    <property type="project" value="TreeGrafter"/>
</dbReference>
<dbReference type="Pfam" id="PF05192">
    <property type="entry name" value="MutS_III"/>
    <property type="match status" value="1"/>
</dbReference>
<dbReference type="InterPro" id="IPR000432">
    <property type="entry name" value="DNA_mismatch_repair_MutS_C"/>
</dbReference>
<evidence type="ECO:0000256" key="3">
    <source>
        <dbReference type="ARBA" id="ARBA00022741"/>
    </source>
</evidence>
<reference evidence="12" key="2">
    <citation type="journal article" date="2021" name="PeerJ">
        <title>Extensive microbial diversity within the chicken gut microbiome revealed by metagenomics and culture.</title>
        <authorList>
            <person name="Gilroy R."/>
            <person name="Ravi A."/>
            <person name="Getino M."/>
            <person name="Pursley I."/>
            <person name="Horton D.L."/>
            <person name="Alikhan N.F."/>
            <person name="Baker D."/>
            <person name="Gharbi K."/>
            <person name="Hall N."/>
            <person name="Watson M."/>
            <person name="Adriaenssens E.M."/>
            <person name="Foster-Nyarko E."/>
            <person name="Jarju S."/>
            <person name="Secka A."/>
            <person name="Antonio M."/>
            <person name="Oren A."/>
            <person name="Chaudhuri R.R."/>
            <person name="La Ragione R."/>
            <person name="Hildebrand F."/>
            <person name="Pallen M.J."/>
        </authorList>
    </citation>
    <scope>NUCLEOTIDE SEQUENCE</scope>
    <source>
        <strain evidence="12">ChiHile30-977</strain>
    </source>
</reference>
<feature type="binding site" evidence="9">
    <location>
        <begin position="610"/>
        <end position="617"/>
    </location>
    <ligand>
        <name>ATP</name>
        <dbReference type="ChEBI" id="CHEBI:30616"/>
    </ligand>
</feature>
<keyword evidence="4 9" id="KW-0227">DNA damage</keyword>
<dbReference type="InterPro" id="IPR007860">
    <property type="entry name" value="DNA_mmatch_repair_MutS_con_dom"/>
</dbReference>
<dbReference type="Pfam" id="PF05190">
    <property type="entry name" value="MutS_IV"/>
    <property type="match status" value="1"/>
</dbReference>
<sequence length="860" mass="95831">MMRQYMTIKEQFANAILFFRLGDFYEMFFEDAKLVSRELELVLTGKECGLPERAPMCGVPFHSAESYISRLVEKGYKVAICEQLSDPKTSKTLVERGVIRVVTPGTVIEQSMLDEKCNNYLLALCMQGQRAGIAYADVSTGECMAFEFAGTPEALADELLRIGPKEILANEAAVMACAGLSLPVQPSAYESDAWQFARAQRAVLAHFQAPSLDAFGLSEERLAVCAAGALLDYIEQTQKNAMEHLRVLRRYASGRYMVLDAAARRNLELTRSMRRGSGRGTLLEMLDKTVTPMGARLLGSWVEQPLCVREPIERRLSAIETLKNAPTMLRAVREALKNVRDVERIVGRIAYNSLTPRHCLALGESFEAVPRVLSLLDGLQDPMLCEIRAQIDPLEDIAQRIRQMIQPDAPMTLADGGVIREGFDEELDSLRRAGAEGKQWISDMEQREREATGIKNLRIVFHKIFGYCIEVTKSFYDLVPLRYARRQTLANCERYVTPELQEMERKILGAADRAIRLEQELFAALKDYLAEGIERMQRTAEGLKTLDALHALATVALENNYVRPAITDDGKIDIRDGRHPVVERSLHDEMFVPNSTHMDTQGQRMMIVTGPNMAGKSTYMRQVALIVLMAHIGSFVPAKSASICLTDRIFTRIGASDDLAGGKSTFLVEMSETAQILRNATSRSLIVLDEIGRGTSTFDGLSIAWAVVEYLCGEQVGAKTLFATHYHELTELEGRLEGVVNFRIAVKEHGEDIIFLRRIERGGADKSFGIHVARLAGVPHPVVARAQEILARLEIANVSQASISANILEDNRKEQTQQVGLADFGALDLVEEVRALDVNSMTPMDALNALFRLREKARNI</sequence>
<dbReference type="AlphaFoldDB" id="A0A9D0YXF6"/>
<dbReference type="FunFam" id="3.40.50.300:FF:000870">
    <property type="entry name" value="MutS protein homolog 4"/>
    <property type="match status" value="1"/>
</dbReference>
<dbReference type="InterPro" id="IPR036678">
    <property type="entry name" value="MutS_con_dom_sf"/>
</dbReference>
<evidence type="ECO:0000313" key="13">
    <source>
        <dbReference type="Proteomes" id="UP000886819"/>
    </source>
</evidence>
<dbReference type="InterPro" id="IPR017261">
    <property type="entry name" value="DNA_mismatch_repair_MutS/MSH"/>
</dbReference>
<evidence type="ECO:0000256" key="5">
    <source>
        <dbReference type="ARBA" id="ARBA00022840"/>
    </source>
</evidence>
<dbReference type="EMBL" id="DVFI01000120">
    <property type="protein sequence ID" value="HIQ63640.1"/>
    <property type="molecule type" value="Genomic_DNA"/>
</dbReference>
<dbReference type="Gene3D" id="3.40.50.300">
    <property type="entry name" value="P-loop containing nucleotide triphosphate hydrolases"/>
    <property type="match status" value="1"/>
</dbReference>
<evidence type="ECO:0000256" key="7">
    <source>
        <dbReference type="ARBA" id="ARBA00023204"/>
    </source>
</evidence>
<dbReference type="PANTHER" id="PTHR11361">
    <property type="entry name" value="DNA MISMATCH REPAIR PROTEIN MUTS FAMILY MEMBER"/>
    <property type="match status" value="1"/>
</dbReference>
<dbReference type="SUPFAM" id="SSF55271">
    <property type="entry name" value="DNA repair protein MutS, domain I"/>
    <property type="match status" value="1"/>
</dbReference>
<evidence type="ECO:0000256" key="1">
    <source>
        <dbReference type="ARBA" id="ARBA00006271"/>
    </source>
</evidence>
<reference evidence="12" key="1">
    <citation type="submission" date="2020-10" db="EMBL/GenBank/DDBJ databases">
        <authorList>
            <person name="Gilroy R."/>
        </authorList>
    </citation>
    <scope>NUCLEOTIDE SEQUENCE</scope>
    <source>
        <strain evidence="12">ChiHile30-977</strain>
    </source>
</reference>
<dbReference type="InterPro" id="IPR007696">
    <property type="entry name" value="DNA_mismatch_repair_MutS_core"/>
</dbReference>
<feature type="domain" description="DNA mismatch repair proteins mutS family" evidence="11">
    <location>
        <begin position="684"/>
        <end position="700"/>
    </location>
</feature>
<dbReference type="PROSITE" id="PS00486">
    <property type="entry name" value="DNA_MISMATCH_REPAIR_2"/>
    <property type="match status" value="1"/>
</dbReference>
<dbReference type="FunFam" id="1.10.1420.10:FF:000001">
    <property type="entry name" value="DNA mismatch repair protein MutS"/>
    <property type="match status" value="1"/>
</dbReference>
<dbReference type="InterPro" id="IPR007695">
    <property type="entry name" value="DNA_mismatch_repair_MutS-lik_N"/>
</dbReference>
<name>A0A9D0YXF6_9FIRM</name>
<comment type="similarity">
    <text evidence="1 9 10">Belongs to the DNA mismatch repair MutS family.</text>
</comment>
<dbReference type="Pfam" id="PF05188">
    <property type="entry name" value="MutS_II"/>
    <property type="match status" value="1"/>
</dbReference>
<dbReference type="HAMAP" id="MF_00096">
    <property type="entry name" value="MutS"/>
    <property type="match status" value="1"/>
</dbReference>
<gene>
    <name evidence="9 12" type="primary">mutS</name>
    <name evidence="12" type="ORF">IAA66_08680</name>
</gene>
<dbReference type="Gene3D" id="3.40.1170.10">
    <property type="entry name" value="DNA repair protein MutS, domain I"/>
    <property type="match status" value="1"/>
</dbReference>
<dbReference type="NCBIfam" id="TIGR01070">
    <property type="entry name" value="mutS1"/>
    <property type="match status" value="1"/>
</dbReference>
<dbReference type="GO" id="GO:0140664">
    <property type="term" value="F:ATP-dependent DNA damage sensor activity"/>
    <property type="evidence" value="ECO:0007669"/>
    <property type="project" value="InterPro"/>
</dbReference>
<dbReference type="SUPFAM" id="SSF48334">
    <property type="entry name" value="DNA repair protein MutS, domain III"/>
    <property type="match status" value="1"/>
</dbReference>
<dbReference type="NCBIfam" id="NF003810">
    <property type="entry name" value="PRK05399.1"/>
    <property type="match status" value="1"/>
</dbReference>
<organism evidence="12 13">
    <name type="scientific">Candidatus Avichristensenella intestinipullorum</name>
    <dbReference type="NCBI Taxonomy" id="2840693"/>
    <lineage>
        <taxon>Bacteria</taxon>
        <taxon>Bacillati</taxon>
        <taxon>Bacillota</taxon>
        <taxon>Clostridia</taxon>
        <taxon>Candidatus Avichristensenella</taxon>
    </lineage>
</organism>
<proteinExistence type="inferred from homology"/>
<dbReference type="CDD" id="cd03284">
    <property type="entry name" value="ABC_MutS1"/>
    <property type="match status" value="1"/>
</dbReference>
<comment type="caution">
    <text evidence="12">The sequence shown here is derived from an EMBL/GenBank/DDBJ whole genome shotgun (WGS) entry which is preliminary data.</text>
</comment>
<dbReference type="SUPFAM" id="SSF53150">
    <property type="entry name" value="DNA repair protein MutS, domain II"/>
    <property type="match status" value="1"/>
</dbReference>
<evidence type="ECO:0000313" key="12">
    <source>
        <dbReference type="EMBL" id="HIQ63640.1"/>
    </source>
</evidence>
<dbReference type="GO" id="GO:0005524">
    <property type="term" value="F:ATP binding"/>
    <property type="evidence" value="ECO:0007669"/>
    <property type="project" value="UniProtKB-UniRule"/>
</dbReference>
<dbReference type="Gene3D" id="3.30.420.110">
    <property type="entry name" value="MutS, connector domain"/>
    <property type="match status" value="1"/>
</dbReference>
<evidence type="ECO:0000256" key="2">
    <source>
        <dbReference type="ARBA" id="ARBA00021982"/>
    </source>
</evidence>
<dbReference type="FunFam" id="3.40.1170.10:FF:000001">
    <property type="entry name" value="DNA mismatch repair protein MutS"/>
    <property type="match status" value="1"/>
</dbReference>
<dbReference type="InterPro" id="IPR016151">
    <property type="entry name" value="DNA_mismatch_repair_MutS_N"/>
</dbReference>
<dbReference type="GO" id="GO:0003684">
    <property type="term" value="F:damaged DNA binding"/>
    <property type="evidence" value="ECO:0007669"/>
    <property type="project" value="UniProtKB-UniRule"/>
</dbReference>
<dbReference type="PIRSF" id="PIRSF037677">
    <property type="entry name" value="DNA_mis_repair_Msh6"/>
    <property type="match status" value="1"/>
</dbReference>
<dbReference type="SMART" id="SM00533">
    <property type="entry name" value="MUTSd"/>
    <property type="match status" value="1"/>
</dbReference>
<dbReference type="SMART" id="SM00534">
    <property type="entry name" value="MUTSac"/>
    <property type="match status" value="1"/>
</dbReference>
<keyword evidence="6 9" id="KW-0238">DNA-binding</keyword>
<evidence type="ECO:0000256" key="4">
    <source>
        <dbReference type="ARBA" id="ARBA00022763"/>
    </source>
</evidence>
<dbReference type="Proteomes" id="UP000886819">
    <property type="component" value="Unassembled WGS sequence"/>
</dbReference>
<evidence type="ECO:0000256" key="6">
    <source>
        <dbReference type="ARBA" id="ARBA00023125"/>
    </source>
</evidence>
<evidence type="ECO:0000256" key="9">
    <source>
        <dbReference type="HAMAP-Rule" id="MF_00096"/>
    </source>
</evidence>
<dbReference type="InterPro" id="IPR036187">
    <property type="entry name" value="DNA_mismatch_repair_MutS_sf"/>
</dbReference>
<comment type="function">
    <text evidence="8 9">This protein is involved in the repair of mismatches in DNA. It is possible that it carries out the mismatch recognition step. This protein has a weak ATPase activity.</text>
</comment>
<accession>A0A9D0YXF6</accession>
<dbReference type="InterPro" id="IPR007861">
    <property type="entry name" value="DNA_mismatch_repair_MutS_clamp"/>
</dbReference>
<keyword evidence="5 9" id="KW-0067">ATP-binding</keyword>
<dbReference type="SUPFAM" id="SSF52540">
    <property type="entry name" value="P-loop containing nucleoside triphosphate hydrolases"/>
    <property type="match status" value="1"/>
</dbReference>
<dbReference type="InterPro" id="IPR045076">
    <property type="entry name" value="MutS"/>
</dbReference>
<dbReference type="InterPro" id="IPR005748">
    <property type="entry name" value="DNA_mismatch_repair_MutS"/>
</dbReference>
<dbReference type="Gene3D" id="1.10.1420.10">
    <property type="match status" value="2"/>
</dbReference>
<keyword evidence="7 9" id="KW-0234">DNA repair</keyword>
<protein>
    <recommendedName>
        <fullName evidence="2 9">DNA mismatch repair protein MutS</fullName>
    </recommendedName>
</protein>